<comment type="caution">
    <text evidence="2">The sequence shown here is derived from an EMBL/GenBank/DDBJ whole genome shotgun (WGS) entry which is preliminary data.</text>
</comment>
<sequence>MSNMINYKSISSRRASRLTVSTCRNINKIKETPRICLRSRKASQPLESKCILCKEAAQRKAPIANIDRVAFATQTTDMSEVSEGRSDSRDRISGGPGVSLRHRLTYRDTVKR</sequence>
<reference evidence="2 3" key="1">
    <citation type="submission" date="2023-03" db="EMBL/GenBank/DDBJ databases">
        <title>High recombination rates correlate with genetic variation in Cardiocondyla obscurior ants.</title>
        <authorList>
            <person name="Errbii M."/>
        </authorList>
    </citation>
    <scope>NUCLEOTIDE SEQUENCE [LARGE SCALE GENOMIC DNA]</scope>
    <source>
        <strain evidence="2">Alpha-2009</strain>
        <tissue evidence="2">Whole body</tissue>
    </source>
</reference>
<feature type="region of interest" description="Disordered" evidence="1">
    <location>
        <begin position="75"/>
        <end position="112"/>
    </location>
</feature>
<keyword evidence="3" id="KW-1185">Reference proteome</keyword>
<evidence type="ECO:0000313" key="2">
    <source>
        <dbReference type="EMBL" id="KAL0112412.1"/>
    </source>
</evidence>
<name>A0AAW2FA89_9HYME</name>
<evidence type="ECO:0000313" key="3">
    <source>
        <dbReference type="Proteomes" id="UP001430953"/>
    </source>
</evidence>
<dbReference type="EMBL" id="JADYXP020000012">
    <property type="protein sequence ID" value="KAL0112412.1"/>
    <property type="molecule type" value="Genomic_DNA"/>
</dbReference>
<feature type="compositionally biased region" description="Basic and acidic residues" evidence="1">
    <location>
        <begin position="82"/>
        <end position="92"/>
    </location>
</feature>
<evidence type="ECO:0008006" key="4">
    <source>
        <dbReference type="Google" id="ProtNLM"/>
    </source>
</evidence>
<protein>
    <recommendedName>
        <fullName evidence="4">Ribosomal protein L34</fullName>
    </recommendedName>
</protein>
<gene>
    <name evidence="2" type="ORF">PUN28_012035</name>
</gene>
<dbReference type="AlphaFoldDB" id="A0AAW2FA89"/>
<dbReference type="Proteomes" id="UP001430953">
    <property type="component" value="Unassembled WGS sequence"/>
</dbReference>
<organism evidence="2 3">
    <name type="scientific">Cardiocondyla obscurior</name>
    <dbReference type="NCBI Taxonomy" id="286306"/>
    <lineage>
        <taxon>Eukaryota</taxon>
        <taxon>Metazoa</taxon>
        <taxon>Ecdysozoa</taxon>
        <taxon>Arthropoda</taxon>
        <taxon>Hexapoda</taxon>
        <taxon>Insecta</taxon>
        <taxon>Pterygota</taxon>
        <taxon>Neoptera</taxon>
        <taxon>Endopterygota</taxon>
        <taxon>Hymenoptera</taxon>
        <taxon>Apocrita</taxon>
        <taxon>Aculeata</taxon>
        <taxon>Formicoidea</taxon>
        <taxon>Formicidae</taxon>
        <taxon>Myrmicinae</taxon>
        <taxon>Cardiocondyla</taxon>
    </lineage>
</organism>
<proteinExistence type="predicted"/>
<accession>A0AAW2FA89</accession>
<evidence type="ECO:0000256" key="1">
    <source>
        <dbReference type="SAM" id="MobiDB-lite"/>
    </source>
</evidence>